<dbReference type="RefSeq" id="WP_012795269.1">
    <property type="nucleotide sequence ID" value="NC_013158.1"/>
</dbReference>
<comment type="similarity">
    <text evidence="1">Belongs to the BolA/IbaG family.</text>
</comment>
<dbReference type="Pfam" id="PF01722">
    <property type="entry name" value="BolA"/>
    <property type="match status" value="1"/>
</dbReference>
<dbReference type="OrthoDB" id="155092at2157"/>
<feature type="region of interest" description="Disordered" evidence="2">
    <location>
        <begin position="1"/>
        <end position="27"/>
    </location>
</feature>
<gene>
    <name evidence="3" type="ordered locus">Huta_0204</name>
</gene>
<dbReference type="STRING" id="519442.Huta_0204"/>
<dbReference type="Proteomes" id="UP000002071">
    <property type="component" value="Chromosome"/>
</dbReference>
<organism evidence="3 4">
    <name type="scientific">Halorhabdus utahensis (strain DSM 12940 / JCM 11049 / AX-2)</name>
    <dbReference type="NCBI Taxonomy" id="519442"/>
    <lineage>
        <taxon>Archaea</taxon>
        <taxon>Methanobacteriati</taxon>
        <taxon>Methanobacteriota</taxon>
        <taxon>Stenosarchaea group</taxon>
        <taxon>Halobacteria</taxon>
        <taxon>Halobacteriales</taxon>
        <taxon>Haloarculaceae</taxon>
        <taxon>Halorhabdus</taxon>
    </lineage>
</organism>
<reference evidence="3 4" key="1">
    <citation type="journal article" date="2009" name="Stand. Genomic Sci.">
        <title>Complete genome sequence of Halorhabdus utahensis type strain (AX-2).</title>
        <authorList>
            <person name="Anderson I."/>
            <person name="Tindall B.J."/>
            <person name="Pomrenke H."/>
            <person name="Goker M."/>
            <person name="Lapidus A."/>
            <person name="Nolan M."/>
            <person name="Copeland A."/>
            <person name="Glavina Del Rio T."/>
            <person name="Chen F."/>
            <person name="Tice H."/>
            <person name="Cheng J.F."/>
            <person name="Lucas S."/>
            <person name="Chertkov O."/>
            <person name="Bruce D."/>
            <person name="Brettin T."/>
            <person name="Detter J.C."/>
            <person name="Han C."/>
            <person name="Goodwin L."/>
            <person name="Land M."/>
            <person name="Hauser L."/>
            <person name="Chang Y.J."/>
            <person name="Jeffries C.D."/>
            <person name="Pitluck S."/>
            <person name="Pati A."/>
            <person name="Mavromatis K."/>
            <person name="Ivanova N."/>
            <person name="Ovchinnikova G."/>
            <person name="Chen A."/>
            <person name="Palaniappan K."/>
            <person name="Chain P."/>
            <person name="Rohde M."/>
            <person name="Bristow J."/>
            <person name="Eisen J.A."/>
            <person name="Markowitz V."/>
            <person name="Hugenholtz P."/>
            <person name="Kyrpides N.C."/>
            <person name="Klenk H.P."/>
        </authorList>
    </citation>
    <scope>NUCLEOTIDE SEQUENCE [LARGE SCALE GENOMIC DNA]</scope>
    <source>
        <strain evidence="4">DSM 12940 / JCM 11049 / AX-2</strain>
    </source>
</reference>
<accession>C7NPU5</accession>
<proteinExistence type="inferred from homology"/>
<dbReference type="PANTHER" id="PTHR46229">
    <property type="entry name" value="BOLA TRANSCRIPTION REGULATOR"/>
    <property type="match status" value="1"/>
</dbReference>
<dbReference type="SUPFAM" id="SSF82657">
    <property type="entry name" value="BolA-like"/>
    <property type="match status" value="1"/>
</dbReference>
<dbReference type="InterPro" id="IPR050961">
    <property type="entry name" value="BolA/IbaG_stress_morph_reg"/>
</dbReference>
<sequence length="79" mass="8741">MESAEVERRIEDAIPDATATVTHPRPNDTEHLAATVVSPAFAEKTLVEQHEMVYDALEDALTTEIHALKVTTRTPEEAE</sequence>
<evidence type="ECO:0000313" key="4">
    <source>
        <dbReference type="Proteomes" id="UP000002071"/>
    </source>
</evidence>
<name>C7NPU5_HALUD</name>
<dbReference type="HOGENOM" id="CLU_109462_4_2_2"/>
<dbReference type="InterPro" id="IPR036065">
    <property type="entry name" value="BolA-like_sf"/>
</dbReference>
<evidence type="ECO:0000256" key="2">
    <source>
        <dbReference type="SAM" id="MobiDB-lite"/>
    </source>
</evidence>
<dbReference type="AlphaFoldDB" id="C7NPU5"/>
<dbReference type="GeneID" id="8382466"/>
<evidence type="ECO:0000256" key="1">
    <source>
        <dbReference type="ARBA" id="ARBA00005578"/>
    </source>
</evidence>
<dbReference type="Gene3D" id="3.30.300.90">
    <property type="entry name" value="BolA-like"/>
    <property type="match status" value="1"/>
</dbReference>
<dbReference type="KEGG" id="hut:Huta_0204"/>
<dbReference type="EMBL" id="CP001687">
    <property type="protein sequence ID" value="ACV10392.1"/>
    <property type="molecule type" value="Genomic_DNA"/>
</dbReference>
<dbReference type="PIRSF" id="PIRSF003113">
    <property type="entry name" value="BolA"/>
    <property type="match status" value="1"/>
</dbReference>
<keyword evidence="4" id="KW-1185">Reference proteome</keyword>
<feature type="compositionally biased region" description="Basic and acidic residues" evidence="2">
    <location>
        <begin position="1"/>
        <end position="12"/>
    </location>
</feature>
<dbReference type="PANTHER" id="PTHR46229:SF2">
    <property type="entry name" value="BOLA-LIKE PROTEIN 1"/>
    <property type="match status" value="1"/>
</dbReference>
<dbReference type="eggNOG" id="arCOG04647">
    <property type="taxonomic scope" value="Archaea"/>
</dbReference>
<dbReference type="InterPro" id="IPR002634">
    <property type="entry name" value="BolA"/>
</dbReference>
<protein>
    <submittedName>
        <fullName evidence="3">BolA family protein</fullName>
    </submittedName>
</protein>
<evidence type="ECO:0000313" key="3">
    <source>
        <dbReference type="EMBL" id="ACV10392.1"/>
    </source>
</evidence>